<dbReference type="STRING" id="1437425.CSEC_1673"/>
<evidence type="ECO:0000313" key="1">
    <source>
        <dbReference type="EMBL" id="CDR34486.1"/>
    </source>
</evidence>
<proteinExistence type="predicted"/>
<dbReference type="AlphaFoldDB" id="A0A090CZS1"/>
<dbReference type="EMBL" id="CCEJ010000008">
    <property type="protein sequence ID" value="CDR34486.1"/>
    <property type="molecule type" value="Genomic_DNA"/>
</dbReference>
<comment type="caution">
    <text evidence="1">The sequence shown here is derived from an EMBL/GenBank/DDBJ whole genome shotgun (WGS) entry which is preliminary data.</text>
</comment>
<organism evidence="1 2">
    <name type="scientific">Candidatus Criblamydia sequanensis CRIB-18</name>
    <dbReference type="NCBI Taxonomy" id="1437425"/>
    <lineage>
        <taxon>Bacteria</taxon>
        <taxon>Pseudomonadati</taxon>
        <taxon>Chlamydiota</taxon>
        <taxon>Chlamydiia</taxon>
        <taxon>Parachlamydiales</taxon>
        <taxon>Candidatus Criblamydiaceae</taxon>
        <taxon>Candidatus Criblamydia</taxon>
    </lineage>
</organism>
<dbReference type="RefSeq" id="WP_041018025.1">
    <property type="nucleotide sequence ID" value="NZ_CCEJ010000008.1"/>
</dbReference>
<accession>A0A090CZS1</accession>
<reference evidence="1" key="1">
    <citation type="submission" date="2013-12" db="EMBL/GenBank/DDBJ databases">
        <authorList>
            <person name="Linke B."/>
        </authorList>
    </citation>
    <scope>NUCLEOTIDE SEQUENCE [LARGE SCALE GENOMIC DNA]</scope>
    <source>
        <strain evidence="1">CRIB-18</strain>
    </source>
</reference>
<reference evidence="1" key="2">
    <citation type="submission" date="2014-09" db="EMBL/GenBank/DDBJ databases">
        <title>Criblamydia sequanensis harbors a mega-plasmid encoding arsenite resistance.</title>
        <authorList>
            <person name="Bertelli C."/>
            <person name="Goesmann A."/>
            <person name="Greub G."/>
        </authorList>
    </citation>
    <scope>NUCLEOTIDE SEQUENCE [LARGE SCALE GENOMIC DNA]</scope>
    <source>
        <strain evidence="1">CRIB-18</strain>
    </source>
</reference>
<evidence type="ECO:0000313" key="2">
    <source>
        <dbReference type="Proteomes" id="UP000031552"/>
    </source>
</evidence>
<gene>
    <name evidence="1" type="ORF">CSEC_1673</name>
</gene>
<protein>
    <submittedName>
        <fullName evidence="1">Uncharacterized protein</fullName>
    </submittedName>
</protein>
<name>A0A090CZS1_9BACT</name>
<sequence>MLETEKREIGLLDRLFNQGYNGSTGKAIQVFELQVGELGPYPVRIFHPDHSVIASLIKKIDTLDLTTRREGEEKESDIIFSTMGRGNIIQILFTNDKAYKVFEESLLSDGNGSGRVSKTALIRAIPELADLIVRSEDGLAPDLAVKYVAKDIPSVSRIIEIISSTLKISEGKEFNGMIGEDLLCDFKVEVSFEALRALEKYVAGKS</sequence>
<keyword evidence="2" id="KW-1185">Reference proteome</keyword>
<dbReference type="Proteomes" id="UP000031552">
    <property type="component" value="Unassembled WGS sequence"/>
</dbReference>